<name>A0A151SR16_CAJCA</name>
<accession>A0A151SR16</accession>
<dbReference type="EMBL" id="CM003613">
    <property type="protein sequence ID" value="KYP57233.1"/>
    <property type="molecule type" value="Genomic_DNA"/>
</dbReference>
<dbReference type="Proteomes" id="UP000075243">
    <property type="component" value="Chromosome 11"/>
</dbReference>
<dbReference type="STRING" id="3821.A0A151SR16"/>
<keyword evidence="2" id="KW-1185">Reference proteome</keyword>
<dbReference type="Gramene" id="C.cajan_03413.t">
    <property type="protein sequence ID" value="C.cajan_03413.t.cds1"/>
    <property type="gene ID" value="C.cajan_03413"/>
</dbReference>
<dbReference type="OMA" id="WAGSCAV"/>
<reference evidence="1 2" key="1">
    <citation type="journal article" date="2012" name="Nat. Biotechnol.">
        <title>Draft genome sequence of pigeonpea (Cajanus cajan), an orphan legume crop of resource-poor farmers.</title>
        <authorList>
            <person name="Varshney R.K."/>
            <person name="Chen W."/>
            <person name="Li Y."/>
            <person name="Bharti A.K."/>
            <person name="Saxena R.K."/>
            <person name="Schlueter J.A."/>
            <person name="Donoghue M.T."/>
            <person name="Azam S."/>
            <person name="Fan G."/>
            <person name="Whaley A.M."/>
            <person name="Farmer A.D."/>
            <person name="Sheridan J."/>
            <person name="Iwata A."/>
            <person name="Tuteja R."/>
            <person name="Penmetsa R.V."/>
            <person name="Wu W."/>
            <person name="Upadhyaya H.D."/>
            <person name="Yang S.P."/>
            <person name="Shah T."/>
            <person name="Saxena K.B."/>
            <person name="Michael T."/>
            <person name="McCombie W.R."/>
            <person name="Yang B."/>
            <person name="Zhang G."/>
            <person name="Yang H."/>
            <person name="Wang J."/>
            <person name="Spillane C."/>
            <person name="Cook D.R."/>
            <person name="May G.D."/>
            <person name="Xu X."/>
            <person name="Jackson S.A."/>
        </authorList>
    </citation>
    <scope>NUCLEOTIDE SEQUENCE [LARGE SCALE GENOMIC DNA]</scope>
    <source>
        <strain evidence="2">cv. Asha</strain>
    </source>
</reference>
<gene>
    <name evidence="1" type="ORF">KK1_003491</name>
</gene>
<protein>
    <submittedName>
        <fullName evidence="1">F-box protein AFR</fullName>
    </submittedName>
</protein>
<proteinExistence type="predicted"/>
<evidence type="ECO:0000313" key="1">
    <source>
        <dbReference type="EMBL" id="KYP57233.1"/>
    </source>
</evidence>
<sequence>MREGWSGVSVAVGGRVFVIAEFGDSPVKVYEEECDTWRCVGGGRFPREVLKRPFCATGLEDTIYVASSCLNVAIGTVDVTPSEVKLTWQVVEAPPAFRQLSPSTCHLLYA</sequence>
<organism evidence="1 2">
    <name type="scientific">Cajanus cajan</name>
    <name type="common">Pigeon pea</name>
    <name type="synonym">Cajanus indicus</name>
    <dbReference type="NCBI Taxonomy" id="3821"/>
    <lineage>
        <taxon>Eukaryota</taxon>
        <taxon>Viridiplantae</taxon>
        <taxon>Streptophyta</taxon>
        <taxon>Embryophyta</taxon>
        <taxon>Tracheophyta</taxon>
        <taxon>Spermatophyta</taxon>
        <taxon>Magnoliopsida</taxon>
        <taxon>eudicotyledons</taxon>
        <taxon>Gunneridae</taxon>
        <taxon>Pentapetalae</taxon>
        <taxon>rosids</taxon>
        <taxon>fabids</taxon>
        <taxon>Fabales</taxon>
        <taxon>Fabaceae</taxon>
        <taxon>Papilionoideae</taxon>
        <taxon>50 kb inversion clade</taxon>
        <taxon>NPAAA clade</taxon>
        <taxon>indigoferoid/millettioid clade</taxon>
        <taxon>Phaseoleae</taxon>
        <taxon>Cajanus</taxon>
    </lineage>
</organism>
<dbReference type="AlphaFoldDB" id="A0A151SR16"/>
<evidence type="ECO:0000313" key="2">
    <source>
        <dbReference type="Proteomes" id="UP000075243"/>
    </source>
</evidence>